<sequence>MSDHIKGAIRANRLPIYVLAAIAVLAVAEPWIRQAQSSRAWRDFTGQTPFVAVTVTAQNVTPEGLQLMGDMIKRRCEYRGLAAYVIIGGKGYRTVVDTSPEEELRPPGSRPPNRRAQPWGPWEIKWSAEKAIPESYELWAYHQCPGEKTVQTNLFASGKWEGN</sequence>
<gene>
    <name evidence="3" type="ORF">VSX56_07290</name>
</gene>
<dbReference type="Proteomes" id="UP001438953">
    <property type="component" value="Unassembled WGS sequence"/>
</dbReference>
<comment type="caution">
    <text evidence="3">The sequence shown here is derived from an EMBL/GenBank/DDBJ whole genome shotgun (WGS) entry which is preliminary data.</text>
</comment>
<reference evidence="3 4" key="2">
    <citation type="submission" date="2024-06" db="EMBL/GenBank/DDBJ databases">
        <title>Thioclava kandeliae sp. nov. from a rhizosphere soil sample of Kandelia candel in a mangrove.</title>
        <authorList>
            <person name="Mu T."/>
        </authorList>
    </citation>
    <scope>NUCLEOTIDE SEQUENCE [LARGE SCALE GENOMIC DNA]</scope>
    <source>
        <strain evidence="3 4">CPCC 100088</strain>
    </source>
</reference>
<organism evidence="3 4">
    <name type="scientific">Thioclava kandeliae</name>
    <dbReference type="NCBI Taxonomy" id="3070818"/>
    <lineage>
        <taxon>Bacteria</taxon>
        <taxon>Pseudomonadati</taxon>
        <taxon>Pseudomonadota</taxon>
        <taxon>Alphaproteobacteria</taxon>
        <taxon>Rhodobacterales</taxon>
        <taxon>Paracoccaceae</taxon>
        <taxon>Thioclava</taxon>
    </lineage>
</organism>
<feature type="region of interest" description="Disordered" evidence="1">
    <location>
        <begin position="98"/>
        <end position="119"/>
    </location>
</feature>
<accession>A0ABV1SFA5</accession>
<dbReference type="RefSeq" id="WP_350936000.1">
    <property type="nucleotide sequence ID" value="NZ_JAYWLC010000004.1"/>
</dbReference>
<evidence type="ECO:0000313" key="4">
    <source>
        <dbReference type="Proteomes" id="UP001438953"/>
    </source>
</evidence>
<evidence type="ECO:0000313" key="3">
    <source>
        <dbReference type="EMBL" id="MER5171577.1"/>
    </source>
</evidence>
<feature type="transmembrane region" description="Helical" evidence="2">
    <location>
        <begin position="14"/>
        <end position="32"/>
    </location>
</feature>
<keyword evidence="4" id="KW-1185">Reference proteome</keyword>
<keyword evidence="2" id="KW-0472">Membrane</keyword>
<keyword evidence="2" id="KW-0812">Transmembrane</keyword>
<protein>
    <submittedName>
        <fullName evidence="3">Uncharacterized protein</fullName>
    </submittedName>
</protein>
<evidence type="ECO:0000256" key="1">
    <source>
        <dbReference type="SAM" id="MobiDB-lite"/>
    </source>
</evidence>
<evidence type="ECO:0000256" key="2">
    <source>
        <dbReference type="SAM" id="Phobius"/>
    </source>
</evidence>
<proteinExistence type="predicted"/>
<keyword evidence="2" id="KW-1133">Transmembrane helix</keyword>
<reference evidence="3 4" key="1">
    <citation type="submission" date="2024-01" db="EMBL/GenBank/DDBJ databases">
        <authorList>
            <person name="Deng Y."/>
            <person name="Su J."/>
        </authorList>
    </citation>
    <scope>NUCLEOTIDE SEQUENCE [LARGE SCALE GENOMIC DNA]</scope>
    <source>
        <strain evidence="3 4">CPCC 100088</strain>
    </source>
</reference>
<name>A0ABV1SFA5_9RHOB</name>
<dbReference type="EMBL" id="JAYWLC010000004">
    <property type="protein sequence ID" value="MER5171577.1"/>
    <property type="molecule type" value="Genomic_DNA"/>
</dbReference>